<evidence type="ECO:0000313" key="2">
    <source>
        <dbReference type="Proteomes" id="UP000188184"/>
    </source>
</evidence>
<dbReference type="AlphaFoldDB" id="A0A1Q2L2Z8"/>
<dbReference type="RefSeq" id="WP_077590739.1">
    <property type="nucleotide sequence ID" value="NZ_CP019640.1"/>
</dbReference>
<proteinExistence type="predicted"/>
<organism evidence="1 2">
    <name type="scientific">Planococcus lenghuensis</name>
    <dbReference type="NCBI Taxonomy" id="2213202"/>
    <lineage>
        <taxon>Bacteria</taxon>
        <taxon>Bacillati</taxon>
        <taxon>Bacillota</taxon>
        <taxon>Bacilli</taxon>
        <taxon>Bacillales</taxon>
        <taxon>Caryophanaceae</taxon>
        <taxon>Planococcus</taxon>
    </lineage>
</organism>
<reference evidence="1 2" key="1">
    <citation type="submission" date="2017-02" db="EMBL/GenBank/DDBJ databases">
        <title>The complete genomic sequence of a novel cold adapted crude oil-degrading bacterium Planococcus qaidamina Y42.</title>
        <authorList>
            <person name="Yang R."/>
        </authorList>
    </citation>
    <scope>NUCLEOTIDE SEQUENCE [LARGE SCALE GENOMIC DNA]</scope>
    <source>
        <strain evidence="1 2">Y42</strain>
    </source>
</reference>
<keyword evidence="2" id="KW-1185">Reference proteome</keyword>
<dbReference type="EMBL" id="CP019640">
    <property type="protein sequence ID" value="AQQ54838.1"/>
    <property type="molecule type" value="Genomic_DNA"/>
</dbReference>
<gene>
    <name evidence="1" type="ORF">B0X71_18180</name>
</gene>
<evidence type="ECO:0000313" key="1">
    <source>
        <dbReference type="EMBL" id="AQQ54838.1"/>
    </source>
</evidence>
<dbReference type="Proteomes" id="UP000188184">
    <property type="component" value="Chromosome"/>
</dbReference>
<accession>A0A1Q2L2Z8</accession>
<dbReference type="KEGG" id="pmar:B0X71_18180"/>
<sequence length="71" mass="8132">MNAEQTERLLKRACAMIEVDQELKVRLRAALLTRRTEEDKTKLAAGWLLRAIDSLSMKPQPSLRVSIAPWL</sequence>
<protein>
    <submittedName>
        <fullName evidence="1">Uncharacterized protein</fullName>
    </submittedName>
</protein>
<name>A0A1Q2L2Z8_9BACL</name>